<name>A0ACB8SMM7_9AGAM</name>
<protein>
    <submittedName>
        <fullName evidence="1">Uncharacterized protein</fullName>
    </submittedName>
</protein>
<comment type="caution">
    <text evidence="1">The sequence shown here is derived from an EMBL/GenBank/DDBJ whole genome shotgun (WGS) entry which is preliminary data.</text>
</comment>
<organism evidence="1 2">
    <name type="scientific">Artomyces pyxidatus</name>
    <dbReference type="NCBI Taxonomy" id="48021"/>
    <lineage>
        <taxon>Eukaryota</taxon>
        <taxon>Fungi</taxon>
        <taxon>Dikarya</taxon>
        <taxon>Basidiomycota</taxon>
        <taxon>Agaricomycotina</taxon>
        <taxon>Agaricomycetes</taxon>
        <taxon>Russulales</taxon>
        <taxon>Auriscalpiaceae</taxon>
        <taxon>Artomyces</taxon>
    </lineage>
</organism>
<dbReference type="Proteomes" id="UP000814140">
    <property type="component" value="Unassembled WGS sequence"/>
</dbReference>
<dbReference type="EMBL" id="MU277243">
    <property type="protein sequence ID" value="KAI0057718.1"/>
    <property type="molecule type" value="Genomic_DNA"/>
</dbReference>
<accession>A0ACB8SMM7</accession>
<reference evidence="1" key="1">
    <citation type="submission" date="2021-03" db="EMBL/GenBank/DDBJ databases">
        <authorList>
            <consortium name="DOE Joint Genome Institute"/>
            <person name="Ahrendt S."/>
            <person name="Looney B.P."/>
            <person name="Miyauchi S."/>
            <person name="Morin E."/>
            <person name="Drula E."/>
            <person name="Courty P.E."/>
            <person name="Chicoki N."/>
            <person name="Fauchery L."/>
            <person name="Kohler A."/>
            <person name="Kuo A."/>
            <person name="Labutti K."/>
            <person name="Pangilinan J."/>
            <person name="Lipzen A."/>
            <person name="Riley R."/>
            <person name="Andreopoulos W."/>
            <person name="He G."/>
            <person name="Johnson J."/>
            <person name="Barry K.W."/>
            <person name="Grigoriev I.V."/>
            <person name="Nagy L."/>
            <person name="Hibbett D."/>
            <person name="Henrissat B."/>
            <person name="Matheny P.B."/>
            <person name="Labbe J."/>
            <person name="Martin F."/>
        </authorList>
    </citation>
    <scope>NUCLEOTIDE SEQUENCE</scope>
    <source>
        <strain evidence="1">HHB10654</strain>
    </source>
</reference>
<evidence type="ECO:0000313" key="2">
    <source>
        <dbReference type="Proteomes" id="UP000814140"/>
    </source>
</evidence>
<evidence type="ECO:0000313" key="1">
    <source>
        <dbReference type="EMBL" id="KAI0057718.1"/>
    </source>
</evidence>
<sequence length="223" mass="24062">MASKPPSISPESAGANALAQYPPTISLSNKLLSSALTLPPNPAFAYAVFSPTSPSPLQVDTVELARRQVLKLKKPSVLDSVLCSVLVDKDVQHLYVFTIDSGSAIEASRATLESMQFDGLSLTQSSTFTPVELYPCSPTCSTQRCPCPTCLNPSSFPPMLTYPTDPIHHCASFIPREPLRIPHAQLLQAVRDRLTEDICSASRNDTPLLIGALAGNTTRRIVR</sequence>
<gene>
    <name evidence="1" type="ORF">BV25DRAFT_1349050</name>
</gene>
<reference evidence="1" key="2">
    <citation type="journal article" date="2022" name="New Phytol.">
        <title>Evolutionary transition to the ectomycorrhizal habit in the genomes of a hyperdiverse lineage of mushroom-forming fungi.</title>
        <authorList>
            <person name="Looney B."/>
            <person name="Miyauchi S."/>
            <person name="Morin E."/>
            <person name="Drula E."/>
            <person name="Courty P.E."/>
            <person name="Kohler A."/>
            <person name="Kuo A."/>
            <person name="LaButti K."/>
            <person name="Pangilinan J."/>
            <person name="Lipzen A."/>
            <person name="Riley R."/>
            <person name="Andreopoulos W."/>
            <person name="He G."/>
            <person name="Johnson J."/>
            <person name="Nolan M."/>
            <person name="Tritt A."/>
            <person name="Barry K.W."/>
            <person name="Grigoriev I.V."/>
            <person name="Nagy L.G."/>
            <person name="Hibbett D."/>
            <person name="Henrissat B."/>
            <person name="Matheny P.B."/>
            <person name="Labbe J."/>
            <person name="Martin F.M."/>
        </authorList>
    </citation>
    <scope>NUCLEOTIDE SEQUENCE</scope>
    <source>
        <strain evidence="1">HHB10654</strain>
    </source>
</reference>
<keyword evidence="2" id="KW-1185">Reference proteome</keyword>
<proteinExistence type="predicted"/>